<dbReference type="GO" id="GO:0046394">
    <property type="term" value="P:carboxylic acid biosynthetic process"/>
    <property type="evidence" value="ECO:0007669"/>
    <property type="project" value="UniProtKB-ARBA"/>
</dbReference>
<dbReference type="Pfam" id="PF01063">
    <property type="entry name" value="Aminotran_4"/>
    <property type="match status" value="1"/>
</dbReference>
<dbReference type="HOGENOM" id="CLU_020844_2_0_10"/>
<accession>J0P460</accession>
<sequence>MNNRGFKYGDGLFESIRVGPKGAPLLLWHEQRLRRSLDQLGILLPEDFQLASFIRLGEAYRLRLSCWRAGGGLYTPEENGLAYAVEEQPLQAAAFPWPKKGLHLGVYEGQPIAAGGLSFLKSLSAQTYVMAAKYRQESGFDDCILLNAWGRVVESVAANIWLRKGEGWATPALSEGPVAGVFRAYLLDVFGQKGVVVEEKALTIADCLAADEIWLTNAVQGISWVREFMGRGYVCSWAELWQPRLNARLWGE</sequence>
<dbReference type="Gene3D" id="3.30.470.10">
    <property type="match status" value="1"/>
</dbReference>
<dbReference type="AlphaFoldDB" id="J0P460"/>
<dbReference type="InterPro" id="IPR036038">
    <property type="entry name" value="Aminotransferase-like"/>
</dbReference>
<comment type="similarity">
    <text evidence="1">Belongs to the class-IV pyridoxal-phosphate-dependent aminotransferase family.</text>
</comment>
<evidence type="ECO:0000313" key="3">
    <source>
        <dbReference type="Proteomes" id="UP000005113"/>
    </source>
</evidence>
<gene>
    <name evidence="2" type="ORF">SapgrDRAFT_0452</name>
</gene>
<dbReference type="GO" id="GO:0016829">
    <property type="term" value="F:lyase activity"/>
    <property type="evidence" value="ECO:0007669"/>
    <property type="project" value="UniProtKB-KW"/>
</dbReference>
<evidence type="ECO:0000313" key="2">
    <source>
        <dbReference type="EMBL" id="EJF52197.1"/>
    </source>
</evidence>
<dbReference type="InterPro" id="IPR001544">
    <property type="entry name" value="Aminotrans_IV"/>
</dbReference>
<organism evidence="2 3">
    <name type="scientific">Saprospira grandis DSM 2844</name>
    <dbReference type="NCBI Taxonomy" id="694433"/>
    <lineage>
        <taxon>Bacteria</taxon>
        <taxon>Pseudomonadati</taxon>
        <taxon>Bacteroidota</taxon>
        <taxon>Saprospiria</taxon>
        <taxon>Saprospirales</taxon>
        <taxon>Saprospiraceae</taxon>
        <taxon>Saprospira</taxon>
    </lineage>
</organism>
<dbReference type="InterPro" id="IPR050571">
    <property type="entry name" value="Class-IV_PLP-Dep_Aminotrnsfr"/>
</dbReference>
<dbReference type="PANTHER" id="PTHR42743:SF13">
    <property type="entry name" value="P-LOOP CONTAINING NUCLEOSIDE TRIPHOSPHATE HYDROLASE PROTEIN"/>
    <property type="match status" value="1"/>
</dbReference>
<dbReference type="GO" id="GO:0008483">
    <property type="term" value="F:transaminase activity"/>
    <property type="evidence" value="ECO:0007669"/>
    <property type="project" value="UniProtKB-KW"/>
</dbReference>
<reference evidence="3" key="1">
    <citation type="journal article" date="2012" name="Stand. Genomic Sci.">
        <title>Permanent draft genome sequence of the gliding predator Saprospira grandis strain Sa g1 (= HR1).</title>
        <authorList>
            <person name="Mavromatis K."/>
            <person name="Chertkov O."/>
            <person name="Lapidus A."/>
            <person name="Nolan M."/>
            <person name="Lucas S."/>
            <person name="Tice H."/>
            <person name="Del Rio T.G."/>
            <person name="Cheng J.F."/>
            <person name="Han C."/>
            <person name="Tapia R."/>
            <person name="Bruce D."/>
            <person name="Goodwin L.A."/>
            <person name="Pitluck S."/>
            <person name="Huntemann M."/>
            <person name="Liolios K."/>
            <person name="Pagani I."/>
            <person name="Ivanova N."/>
            <person name="Mikhailova N."/>
            <person name="Pati A."/>
            <person name="Chen A."/>
            <person name="Palaniappan K."/>
            <person name="Land M."/>
            <person name="Brambilla E.M."/>
            <person name="Rohde M."/>
            <person name="Spring S."/>
            <person name="Goker M."/>
            <person name="Detter J.C."/>
            <person name="Bristow J."/>
            <person name="Eisen J.A."/>
            <person name="Markowitz V."/>
            <person name="Hugenholtz P."/>
            <person name="Kyrpides N.C."/>
            <person name="Klenk H.P."/>
            <person name="Woyke T."/>
        </authorList>
    </citation>
    <scope>NUCLEOTIDE SEQUENCE [LARGE SCALE GENOMIC DNA]</scope>
    <source>
        <strain evidence="3">DSM 2844</strain>
    </source>
</reference>
<dbReference type="Gene3D" id="3.20.10.10">
    <property type="entry name" value="D-amino Acid Aminotransferase, subunit A, domain 2"/>
    <property type="match status" value="1"/>
</dbReference>
<protein>
    <submittedName>
        <fullName evidence="2">Branched-chain amino acid aminotransferase/4-amino-4-deoxychorismate lyase</fullName>
    </submittedName>
</protein>
<dbReference type="InterPro" id="IPR043132">
    <property type="entry name" value="BCAT-like_C"/>
</dbReference>
<dbReference type="RefSeq" id="WP_002656995.1">
    <property type="nucleotide sequence ID" value="NZ_JH719942.1"/>
</dbReference>
<dbReference type="CDD" id="cd00449">
    <property type="entry name" value="PLPDE_IV"/>
    <property type="match status" value="1"/>
</dbReference>
<evidence type="ECO:0000256" key="1">
    <source>
        <dbReference type="ARBA" id="ARBA00009320"/>
    </source>
</evidence>
<dbReference type="InterPro" id="IPR043131">
    <property type="entry name" value="BCAT-like_N"/>
</dbReference>
<name>J0P460_9BACT</name>
<dbReference type="OrthoDB" id="9805628at2"/>
<dbReference type="EMBL" id="JH719942">
    <property type="protein sequence ID" value="EJF52197.1"/>
    <property type="molecule type" value="Genomic_DNA"/>
</dbReference>
<keyword evidence="2" id="KW-0032">Aminotransferase</keyword>
<keyword evidence="2" id="KW-0456">Lyase</keyword>
<dbReference type="PANTHER" id="PTHR42743">
    <property type="entry name" value="AMINO-ACID AMINOTRANSFERASE"/>
    <property type="match status" value="1"/>
</dbReference>
<dbReference type="SUPFAM" id="SSF56752">
    <property type="entry name" value="D-aminoacid aminotransferase-like PLP-dependent enzymes"/>
    <property type="match status" value="1"/>
</dbReference>
<keyword evidence="2" id="KW-0808">Transferase</keyword>
<dbReference type="Proteomes" id="UP000005113">
    <property type="component" value="Unassembled WGS sequence"/>
</dbReference>
<proteinExistence type="inferred from homology"/>